<dbReference type="Gene3D" id="3.40.30.10">
    <property type="entry name" value="Glutaredoxin"/>
    <property type="match status" value="1"/>
</dbReference>
<evidence type="ECO:0000259" key="3">
    <source>
        <dbReference type="PROSITE" id="PS51352"/>
    </source>
</evidence>
<dbReference type="PANTHER" id="PTHR15337">
    <property type="entry name" value="ANTERIOR GRADIENT PROTEIN-RELATED"/>
    <property type="match status" value="1"/>
</dbReference>
<dbReference type="GO" id="GO:0005783">
    <property type="term" value="C:endoplasmic reticulum"/>
    <property type="evidence" value="ECO:0007669"/>
    <property type="project" value="TreeGrafter"/>
</dbReference>
<dbReference type="EMBL" id="JAODUO010000315">
    <property type="protein sequence ID" value="KAK2183317.1"/>
    <property type="molecule type" value="Genomic_DNA"/>
</dbReference>
<organism evidence="4 5">
    <name type="scientific">Ridgeia piscesae</name>
    <name type="common">Tubeworm</name>
    <dbReference type="NCBI Taxonomy" id="27915"/>
    <lineage>
        <taxon>Eukaryota</taxon>
        <taxon>Metazoa</taxon>
        <taxon>Spiralia</taxon>
        <taxon>Lophotrochozoa</taxon>
        <taxon>Annelida</taxon>
        <taxon>Polychaeta</taxon>
        <taxon>Sedentaria</taxon>
        <taxon>Canalipalpata</taxon>
        <taxon>Sabellida</taxon>
        <taxon>Siboglinidae</taxon>
        <taxon>Ridgeia</taxon>
    </lineage>
</organism>
<protein>
    <recommendedName>
        <fullName evidence="3">Thioredoxin domain-containing protein</fullName>
    </recommendedName>
</protein>
<gene>
    <name evidence="4" type="ORF">NP493_315g01024</name>
</gene>
<feature type="domain" description="Thioredoxin" evidence="3">
    <location>
        <begin position="12"/>
        <end position="143"/>
    </location>
</feature>
<comment type="caution">
    <text evidence="4">The sequence shown here is derived from an EMBL/GenBank/DDBJ whole genome shotgun (WGS) entry which is preliminary data.</text>
</comment>
<dbReference type="AlphaFoldDB" id="A0AAD9L5N0"/>
<accession>A0AAD9L5N0</accession>
<evidence type="ECO:0000256" key="2">
    <source>
        <dbReference type="SAM" id="SignalP"/>
    </source>
</evidence>
<dbReference type="CDD" id="cd02959">
    <property type="entry name" value="ERp19"/>
    <property type="match status" value="1"/>
</dbReference>
<evidence type="ECO:0000313" key="4">
    <source>
        <dbReference type="EMBL" id="KAK2183317.1"/>
    </source>
</evidence>
<dbReference type="InterPro" id="IPR051099">
    <property type="entry name" value="AGR/TXD"/>
</dbReference>
<keyword evidence="5" id="KW-1185">Reference proteome</keyword>
<proteinExistence type="predicted"/>
<sequence>MLIYLCILTCVLQISLSLSDELAKANGFNDNIKWVTLDKGLQIAKTENKPLMLLIHKSWCSACKALKPKFVTSEKIEKLSKKFVMVNTMDDDEPEDDKYSPDGKYVPRILFLSPDGKVQEDIINENGNPEYNYYYSVADSGKYR</sequence>
<name>A0AAD9L5N0_RIDPI</name>
<feature type="signal peptide" evidence="2">
    <location>
        <begin position="1"/>
        <end position="17"/>
    </location>
</feature>
<dbReference type="InterPro" id="IPR037462">
    <property type="entry name" value="ERp19"/>
</dbReference>
<dbReference type="SUPFAM" id="SSF52833">
    <property type="entry name" value="Thioredoxin-like"/>
    <property type="match status" value="1"/>
</dbReference>
<dbReference type="PANTHER" id="PTHR15337:SF11">
    <property type="entry name" value="THIOREDOXIN DOMAIN-CONTAINING PROTEIN"/>
    <property type="match status" value="1"/>
</dbReference>
<dbReference type="PROSITE" id="PS51352">
    <property type="entry name" value="THIOREDOXIN_2"/>
    <property type="match status" value="1"/>
</dbReference>
<keyword evidence="1 2" id="KW-0732">Signal</keyword>
<reference evidence="4" key="1">
    <citation type="journal article" date="2023" name="Mol. Biol. Evol.">
        <title>Third-Generation Sequencing Reveals the Adaptive Role of the Epigenome in Three Deep-Sea Polychaetes.</title>
        <authorList>
            <person name="Perez M."/>
            <person name="Aroh O."/>
            <person name="Sun Y."/>
            <person name="Lan Y."/>
            <person name="Juniper S.K."/>
            <person name="Young C.R."/>
            <person name="Angers B."/>
            <person name="Qian P.Y."/>
        </authorList>
    </citation>
    <scope>NUCLEOTIDE SEQUENCE</scope>
    <source>
        <strain evidence="4">R07B-5</strain>
    </source>
</reference>
<evidence type="ECO:0000256" key="1">
    <source>
        <dbReference type="ARBA" id="ARBA00022729"/>
    </source>
</evidence>
<feature type="chain" id="PRO_5042065505" description="Thioredoxin domain-containing protein" evidence="2">
    <location>
        <begin position="18"/>
        <end position="144"/>
    </location>
</feature>
<dbReference type="InterPro" id="IPR013766">
    <property type="entry name" value="Thioredoxin_domain"/>
</dbReference>
<dbReference type="Proteomes" id="UP001209878">
    <property type="component" value="Unassembled WGS sequence"/>
</dbReference>
<dbReference type="InterPro" id="IPR036249">
    <property type="entry name" value="Thioredoxin-like_sf"/>
</dbReference>
<evidence type="ECO:0000313" key="5">
    <source>
        <dbReference type="Proteomes" id="UP001209878"/>
    </source>
</evidence>
<dbReference type="Pfam" id="PF13899">
    <property type="entry name" value="Thioredoxin_7"/>
    <property type="match status" value="1"/>
</dbReference>